<dbReference type="Proteomes" id="UP000054630">
    <property type="component" value="Unassembled WGS sequence"/>
</dbReference>
<feature type="compositionally biased region" description="Basic residues" evidence="1">
    <location>
        <begin position="189"/>
        <end position="206"/>
    </location>
</feature>
<dbReference type="OrthoDB" id="5940871at2759"/>
<feature type="compositionally biased region" description="Basic residues" evidence="1">
    <location>
        <begin position="133"/>
        <end position="142"/>
    </location>
</feature>
<keyword evidence="2" id="KW-0472">Membrane</keyword>
<evidence type="ECO:0000256" key="2">
    <source>
        <dbReference type="SAM" id="Phobius"/>
    </source>
</evidence>
<feature type="compositionally biased region" description="Basic residues" evidence="1">
    <location>
        <begin position="220"/>
        <end position="250"/>
    </location>
</feature>
<comment type="caution">
    <text evidence="3">The sequence shown here is derived from an EMBL/GenBank/DDBJ whole genome shotgun (WGS) entry which is preliminary data.</text>
</comment>
<dbReference type="AlphaFoldDB" id="A0A0V0S0Q7"/>
<feature type="compositionally biased region" description="Polar residues" evidence="1">
    <location>
        <begin position="143"/>
        <end position="165"/>
    </location>
</feature>
<feature type="transmembrane region" description="Helical" evidence="2">
    <location>
        <begin position="110"/>
        <end position="130"/>
    </location>
</feature>
<gene>
    <name evidence="3" type="ORF">T07_9006</name>
</gene>
<keyword evidence="4" id="KW-1185">Reference proteome</keyword>
<keyword evidence="2" id="KW-0812">Transmembrane</keyword>
<evidence type="ECO:0000256" key="1">
    <source>
        <dbReference type="SAM" id="MobiDB-lite"/>
    </source>
</evidence>
<name>A0A0V0S0Q7_9BILA</name>
<proteinExistence type="predicted"/>
<organism evidence="3 4">
    <name type="scientific">Trichinella nelsoni</name>
    <dbReference type="NCBI Taxonomy" id="6336"/>
    <lineage>
        <taxon>Eukaryota</taxon>
        <taxon>Metazoa</taxon>
        <taxon>Ecdysozoa</taxon>
        <taxon>Nematoda</taxon>
        <taxon>Enoplea</taxon>
        <taxon>Dorylaimia</taxon>
        <taxon>Trichinellida</taxon>
        <taxon>Trichinellidae</taxon>
        <taxon>Trichinella</taxon>
    </lineage>
</organism>
<evidence type="ECO:0000313" key="3">
    <source>
        <dbReference type="EMBL" id="KRX20042.1"/>
    </source>
</evidence>
<sequence length="259" mass="29739">MARIPVMNFQDVLNASQVLSPFSSYTETNKLLLRTAHPIHSAHTFEDSQPFLILPRALPSYTRDRLPQLFVTSRSSQKSAMTKKMYRMQTENLRRARFYRFSGPYLLRQWRSLLVVIVEFIVAVAVEVLYRRQRRSRSRKQTPKCSTRKSLSPSSRLELQKSPSTVPLDGGEAPSEIICPSCLQSLRSRSRSKGITRKKSPGKKVAGKVAERPRSTSGRKSVRNKKILIKSTKSRRKRSSLKSTPRKKRYLLSSKIMLD</sequence>
<keyword evidence="2" id="KW-1133">Transmembrane helix</keyword>
<protein>
    <submittedName>
        <fullName evidence="3">Uncharacterized protein</fullName>
    </submittedName>
</protein>
<dbReference type="EMBL" id="JYDL01000053">
    <property type="protein sequence ID" value="KRX20042.1"/>
    <property type="molecule type" value="Genomic_DNA"/>
</dbReference>
<reference evidence="3 4" key="1">
    <citation type="submission" date="2015-01" db="EMBL/GenBank/DDBJ databases">
        <title>Evolution of Trichinella species and genotypes.</title>
        <authorList>
            <person name="Korhonen P.K."/>
            <person name="Edoardo P."/>
            <person name="Giuseppe L.R."/>
            <person name="Gasser R.B."/>
        </authorList>
    </citation>
    <scope>NUCLEOTIDE SEQUENCE [LARGE SCALE GENOMIC DNA]</scope>
    <source>
        <strain evidence="3">ISS37</strain>
    </source>
</reference>
<accession>A0A0V0S0Q7</accession>
<evidence type="ECO:0000313" key="4">
    <source>
        <dbReference type="Proteomes" id="UP000054630"/>
    </source>
</evidence>
<feature type="region of interest" description="Disordered" evidence="1">
    <location>
        <begin position="189"/>
        <end position="259"/>
    </location>
</feature>
<feature type="region of interest" description="Disordered" evidence="1">
    <location>
        <begin position="133"/>
        <end position="172"/>
    </location>
</feature>